<keyword evidence="1" id="KW-0812">Transmembrane</keyword>
<dbReference type="KEGG" id="ttn:TTX_0759"/>
<proteinExistence type="predicted"/>
<keyword evidence="1" id="KW-0472">Membrane</keyword>
<organism evidence="2 3">
    <name type="scientific">Thermoproteus tenax (strain ATCC 35583 / DSM 2078 / JCM 9277 / NBRC 100435 / Kra 1)</name>
    <dbReference type="NCBI Taxonomy" id="768679"/>
    <lineage>
        <taxon>Archaea</taxon>
        <taxon>Thermoproteota</taxon>
        <taxon>Thermoprotei</taxon>
        <taxon>Thermoproteales</taxon>
        <taxon>Thermoproteaceae</taxon>
        <taxon>Thermoproteus</taxon>
    </lineage>
</organism>
<keyword evidence="3" id="KW-1185">Reference proteome</keyword>
<dbReference type="STRING" id="768679.TTX_0759"/>
<dbReference type="AlphaFoldDB" id="G4RPB9"/>
<dbReference type="PaxDb" id="768679-TTX_0759"/>
<sequence>MVALSLGSPTLIISTTASYSGTSSTSYQYAYFVVNNSSRPLIFQGYTIPPYSAKMVYVAANGSYPPPLLIMYTVSYVNATLSGQQLVSRNGSLVEVNITIKNFMPFAVPVTVLVQRASGVDIFSSRPPSGVQSLGGSAVYQWTFLVGYSYNFTLTYRIESFGSFGAVSLPPVEIISDVDLDGYLSQTNYTINYLNKTYNYLYNLSYATNLISSAVYNLTNNLDELRRILNLSSVAFREGAMGLNASRYAIAAVNSQLMSLSSSLLAAAIALNRSLLLVQYEYAYLTTLSSALEAQAIAISAYEKSVGATVNSLNGIENNLYTIYYSLNNIEQSLYKSKENLINIKNKLSKIRSNNTYIENATSALIDQLNSAISTVDSLISAVNSAEQSVAAMIAIVSNTRDALVAVGAQLSQVQGILNQTAASTRGNATALEQEMPPVILNISRSLVSASRNLTDVAGQVSALERPLGSGVQYLQTASQELVAASYQIDALSKSLKGELFYLGLANSLVENYLYNITNNINRDYYYISIVKTYRRIYNAGRVEYQFVLQLPIAVRLWNITLPTNLGVEKPGGSDLSAYIYLPILASAVAVGLYLGVGKGFIKRRLD</sequence>
<evidence type="ECO:0000313" key="2">
    <source>
        <dbReference type="EMBL" id="CCC81414.1"/>
    </source>
</evidence>
<evidence type="ECO:0000256" key="1">
    <source>
        <dbReference type="SAM" id="Phobius"/>
    </source>
</evidence>
<reference evidence="2 3" key="1">
    <citation type="journal article" date="2011" name="PLoS ONE">
        <title>The complete genome sequence of Thermoproteus tenax: a physiologically versatile member of the Crenarchaeota.</title>
        <authorList>
            <person name="Siebers B."/>
            <person name="Zaparty M."/>
            <person name="Raddatz G."/>
            <person name="Tjaden B."/>
            <person name="Albers S.V."/>
            <person name="Bell S.D."/>
            <person name="Blombach F."/>
            <person name="Kletzin A."/>
            <person name="Kyrpides N."/>
            <person name="Lanz C."/>
            <person name="Plagens A."/>
            <person name="Rampp M."/>
            <person name="Rosinus A."/>
            <person name="von Jan M."/>
            <person name="Makarova K.S."/>
            <person name="Klenk H.P."/>
            <person name="Schuster S.C."/>
            <person name="Hensel R."/>
        </authorList>
    </citation>
    <scope>NUCLEOTIDE SEQUENCE [LARGE SCALE GENOMIC DNA]</scope>
    <source>
        <strain evidence="3">ATCC 35583 / DSM 2078 / JCM 9277 / NBRC 100435 / Kra 1</strain>
    </source>
</reference>
<evidence type="ECO:0000313" key="3">
    <source>
        <dbReference type="Proteomes" id="UP000002654"/>
    </source>
</evidence>
<dbReference type="Proteomes" id="UP000002654">
    <property type="component" value="Chromosome"/>
</dbReference>
<dbReference type="eggNOG" id="arCOG05585">
    <property type="taxonomic scope" value="Archaea"/>
</dbReference>
<dbReference type="HOGENOM" id="CLU_443882_0_0_2"/>
<dbReference type="PATRIC" id="fig|768679.9.peg.769"/>
<dbReference type="EMBL" id="FN869859">
    <property type="protein sequence ID" value="CCC81414.1"/>
    <property type="molecule type" value="Genomic_DNA"/>
</dbReference>
<feature type="transmembrane region" description="Helical" evidence="1">
    <location>
        <begin position="578"/>
        <end position="597"/>
    </location>
</feature>
<gene>
    <name evidence="2" type="ordered locus">TTX_0759</name>
</gene>
<name>G4RPB9_THETK</name>
<accession>G4RPB9</accession>
<protein>
    <submittedName>
        <fullName evidence="2">Uncharacterized protein</fullName>
    </submittedName>
</protein>
<keyword evidence="1" id="KW-1133">Transmembrane helix</keyword>